<evidence type="ECO:0000259" key="2">
    <source>
        <dbReference type="Pfam" id="PF05065"/>
    </source>
</evidence>
<dbReference type="Proteomes" id="UP000006265">
    <property type="component" value="Unassembled WGS sequence"/>
</dbReference>
<proteinExistence type="predicted"/>
<dbReference type="Pfam" id="PF05065">
    <property type="entry name" value="Phage_capsid"/>
    <property type="match status" value="1"/>
</dbReference>
<evidence type="ECO:0000256" key="1">
    <source>
        <dbReference type="ARBA" id="ARBA00004328"/>
    </source>
</evidence>
<evidence type="ECO:0000313" key="3">
    <source>
        <dbReference type="EMBL" id="EKF23000.1"/>
    </source>
</evidence>
<dbReference type="RefSeq" id="WP_005628931.1">
    <property type="nucleotide sequence ID" value="NZ_AMRA01000085.1"/>
</dbReference>
<dbReference type="NCBIfam" id="TIGR01554">
    <property type="entry name" value="major_cap_HK97"/>
    <property type="match status" value="1"/>
</dbReference>
<comment type="subcellular location">
    <subcellularLocation>
        <location evidence="1">Virion</location>
    </subcellularLocation>
</comment>
<dbReference type="EMBL" id="AMRA01000085">
    <property type="protein sequence ID" value="EKF23000.1"/>
    <property type="molecule type" value="Genomic_DNA"/>
</dbReference>
<dbReference type="SUPFAM" id="SSF56563">
    <property type="entry name" value="Major capsid protein gp5"/>
    <property type="match status" value="1"/>
</dbReference>
<dbReference type="InterPro" id="IPR024455">
    <property type="entry name" value="Phage_capsid"/>
</dbReference>
<evidence type="ECO:0000313" key="4">
    <source>
        <dbReference type="Proteomes" id="UP000006265"/>
    </source>
</evidence>
<feature type="domain" description="Phage capsid-like C-terminal" evidence="2">
    <location>
        <begin position="27"/>
        <end position="318"/>
    </location>
</feature>
<keyword evidence="4" id="KW-1185">Reference proteome</keyword>
<sequence>MAAGTAFAVDHSQIAQTGDSMFEGYLEPEQAQDYFAEAEKTSIVQQFAQKIPMGTTGQKIPHWVGDVSASWIGEGDMKPITKGNMTSQTIAPHKIATIFVASAETVRANPANYLGTMRTKVATAFAMAFDSAALFGTDSPFPTYINQTTKTVSIAGSGSLTAYDALAVNGLSLLVNDGKKWTNTLLDDIAEPILNGAKDLNGRPLFVDAPYGDVVNPFRPGRIVGRQSILSDHVSLEVEEDGDVPAHNIVGFMGDFTQLVWGQVGGLSFDVTDQATLNLGTPQSPNFVSLWQHNLVAVRVEAEYAFHCNDADAFVRLTDLVPPVEDGGAAGGSVTGGGG</sequence>
<protein>
    <submittedName>
        <fullName evidence="3">Phage major capsid protein, HK97 family</fullName>
    </submittedName>
</protein>
<dbReference type="OrthoDB" id="3233650at2"/>
<reference evidence="3 4" key="1">
    <citation type="journal article" date="2012" name="J. Bacteriol.">
        <title>Genome sequence of Mycobacterium hassiacum DSM 44199, a rare source of heat-stable mycobacterial proteins.</title>
        <authorList>
            <person name="Tiago I."/>
            <person name="Maranha A."/>
            <person name="Mendes V."/>
            <person name="Alarico S."/>
            <person name="Moynihan P.J."/>
            <person name="Clarke A.J."/>
            <person name="Macedo-Ribeiro S."/>
            <person name="Pereira P.J."/>
            <person name="Empadinhas N."/>
        </authorList>
    </citation>
    <scope>NUCLEOTIDE SEQUENCE [LARGE SCALE GENOMIC DNA]</scope>
    <source>
        <strain evidence="4">DSM 44199 / CIP 105218 / JCM 12690 / 3849</strain>
    </source>
</reference>
<dbReference type="STRING" id="1122247.GCA_000379865_01601"/>
<dbReference type="InterPro" id="IPR054612">
    <property type="entry name" value="Phage_capsid-like_C"/>
</dbReference>
<gene>
    <name evidence="3" type="ORF">C731_3005</name>
</gene>
<name>K5BAX5_MYCHD</name>
<comment type="caution">
    <text evidence="3">The sequence shown here is derived from an EMBL/GenBank/DDBJ whole genome shotgun (WGS) entry which is preliminary data.</text>
</comment>
<dbReference type="PATRIC" id="fig|1122247.3.peg.2880"/>
<dbReference type="AlphaFoldDB" id="K5BAX5"/>
<accession>K5BAX5</accession>
<organism evidence="3 4">
    <name type="scientific">Mycolicibacterium hassiacum (strain DSM 44199 / CIP 105218 / JCM 12690 / 3849)</name>
    <name type="common">Mycobacterium hassiacum</name>
    <dbReference type="NCBI Taxonomy" id="1122247"/>
    <lineage>
        <taxon>Bacteria</taxon>
        <taxon>Bacillati</taxon>
        <taxon>Actinomycetota</taxon>
        <taxon>Actinomycetes</taxon>
        <taxon>Mycobacteriales</taxon>
        <taxon>Mycobacteriaceae</taxon>
        <taxon>Mycolicibacterium</taxon>
    </lineage>
</organism>
<dbReference type="eggNOG" id="COG4653">
    <property type="taxonomic scope" value="Bacteria"/>
</dbReference>